<comment type="caution">
    <text evidence="3">The sequence shown here is derived from an EMBL/GenBank/DDBJ whole genome shotgun (WGS) entry which is preliminary data.</text>
</comment>
<proteinExistence type="inferred from homology"/>
<protein>
    <submittedName>
        <fullName evidence="3">Uncharacterized protein</fullName>
    </submittedName>
</protein>
<gene>
    <name evidence="3" type="ORF">H4R34_004278</name>
</gene>
<feature type="region of interest" description="Disordered" evidence="2">
    <location>
        <begin position="1"/>
        <end position="35"/>
    </location>
</feature>
<dbReference type="Proteomes" id="UP001151582">
    <property type="component" value="Unassembled WGS sequence"/>
</dbReference>
<dbReference type="AlphaFoldDB" id="A0A9W8B0W1"/>
<dbReference type="InterPro" id="IPR043129">
    <property type="entry name" value="ATPase_NBD"/>
</dbReference>
<evidence type="ECO:0000256" key="2">
    <source>
        <dbReference type="SAM" id="MobiDB-lite"/>
    </source>
</evidence>
<dbReference type="EMBL" id="JANBQB010000511">
    <property type="protein sequence ID" value="KAJ1975592.1"/>
    <property type="molecule type" value="Genomic_DNA"/>
</dbReference>
<evidence type="ECO:0000313" key="4">
    <source>
        <dbReference type="Proteomes" id="UP001151582"/>
    </source>
</evidence>
<dbReference type="Gene3D" id="3.90.640.10">
    <property type="entry name" value="Actin, Chain A, domain 4"/>
    <property type="match status" value="1"/>
</dbReference>
<dbReference type="SMART" id="SM00268">
    <property type="entry name" value="ACTIN"/>
    <property type="match status" value="1"/>
</dbReference>
<evidence type="ECO:0000256" key="1">
    <source>
        <dbReference type="RuleBase" id="RU000487"/>
    </source>
</evidence>
<dbReference type="SUPFAM" id="SSF53067">
    <property type="entry name" value="Actin-like ATPase domain"/>
    <property type="match status" value="2"/>
</dbReference>
<reference evidence="3" key="1">
    <citation type="submission" date="2022-07" db="EMBL/GenBank/DDBJ databases">
        <title>Phylogenomic reconstructions and comparative analyses of Kickxellomycotina fungi.</title>
        <authorList>
            <person name="Reynolds N.K."/>
            <person name="Stajich J.E."/>
            <person name="Barry K."/>
            <person name="Grigoriev I.V."/>
            <person name="Crous P."/>
            <person name="Smith M.E."/>
        </authorList>
    </citation>
    <scope>NUCLEOTIDE SEQUENCE</scope>
    <source>
        <strain evidence="3">RSA 567</strain>
    </source>
</reference>
<dbReference type="PANTHER" id="PTHR11937">
    <property type="entry name" value="ACTIN"/>
    <property type="match status" value="1"/>
</dbReference>
<accession>A0A9W8B0W1</accession>
<comment type="similarity">
    <text evidence="1">Belongs to the actin family.</text>
</comment>
<dbReference type="CDD" id="cd10207">
    <property type="entry name" value="ASKHA_NBD_Arp10"/>
    <property type="match status" value="1"/>
</dbReference>
<dbReference type="Gene3D" id="3.30.420.40">
    <property type="match status" value="2"/>
</dbReference>
<organism evidence="3 4">
    <name type="scientific">Dimargaris verticillata</name>
    <dbReference type="NCBI Taxonomy" id="2761393"/>
    <lineage>
        <taxon>Eukaryota</taxon>
        <taxon>Fungi</taxon>
        <taxon>Fungi incertae sedis</taxon>
        <taxon>Zoopagomycota</taxon>
        <taxon>Kickxellomycotina</taxon>
        <taxon>Dimargaritomycetes</taxon>
        <taxon>Dimargaritales</taxon>
        <taxon>Dimargaritaceae</taxon>
        <taxon>Dimargaris</taxon>
    </lineage>
</organism>
<dbReference type="Pfam" id="PF00022">
    <property type="entry name" value="Actin"/>
    <property type="match status" value="1"/>
</dbReference>
<keyword evidence="4" id="KW-1185">Reference proteome</keyword>
<name>A0A9W8B0W1_9FUNG</name>
<dbReference type="InterPro" id="IPR004000">
    <property type="entry name" value="Actin"/>
</dbReference>
<evidence type="ECO:0000313" key="3">
    <source>
        <dbReference type="EMBL" id="KAJ1975592.1"/>
    </source>
</evidence>
<dbReference type="OrthoDB" id="337660at2759"/>
<sequence>MSLLDRLTSSGTSAKGPLASRIGRGTGASLASPPSAGLSHLLGASSASGRRFSVYGTEDRVVIDLGSHTLKCGFSGEPQPRGVLTLGHALQWNQQSTQPVFLSQPTAESSFADTRALAPEVMNHRQVAAPDLYSLAIHDTDPTDLHDSLVYHLSQMFYDVLMTDPKLRKVLVCDSPLAPLALKRALGQVLFGHFCVPSIAFFPAQALALLTVGSLQGLVIDCGHLETLALSVFDGHCLVPHIQTTPLAGKALSDHLRRLLEQYATLVIPESLSSWFTSHGYQVPPVSKVLSNDVVNDIKMRLLFVSPVRPPWLPSASATASIPSLEEQHQWYQQMTTATGMTCPLIIDVGQLSTSSGLPATMPDAPPIKLALHIPGWVRERACEILFGGDVDQDLAGVPSVVLNALHRTPIDLRPHLAAGCLVTGGTAMLPNFKDRLHLELQQHILHQPRYQAMAQLCDKFAFLDAHANGQLFAPHHRIWLGGSLMGALRCPGPEVSRDDFSGQVPDWTLGDEL</sequence>